<name>A0A6N8CQD2_9BACI</name>
<dbReference type="Pfam" id="PF05107">
    <property type="entry name" value="Cas_Cas7"/>
    <property type="match status" value="1"/>
</dbReference>
<protein>
    <submittedName>
        <fullName evidence="2">CRISPR-associated protein</fullName>
    </submittedName>
</protein>
<evidence type="ECO:0000313" key="2">
    <source>
        <dbReference type="EMBL" id="MTT31377.1"/>
    </source>
</evidence>
<dbReference type="RefSeq" id="WP_155217436.1">
    <property type="nucleotide sequence ID" value="NZ_WNHB01000006.1"/>
</dbReference>
<organism evidence="2 3">
    <name type="scientific">Terrilactibacillus tamarindi</name>
    <dbReference type="NCBI Taxonomy" id="2599694"/>
    <lineage>
        <taxon>Bacteria</taxon>
        <taxon>Bacillati</taxon>
        <taxon>Bacillota</taxon>
        <taxon>Bacilli</taxon>
        <taxon>Bacillales</taxon>
        <taxon>Bacillaceae</taxon>
        <taxon>Terrilactibacillus</taxon>
    </lineage>
</organism>
<reference evidence="2 3" key="1">
    <citation type="submission" date="2019-11" db="EMBL/GenBank/DDBJ databases">
        <title>Terrilactibacillus tamarindus sp. nov. BCM23-1 isolated from bark of Tamarindus indica.</title>
        <authorList>
            <person name="Kingkaew E."/>
            <person name="Tanasupawat S."/>
        </authorList>
    </citation>
    <scope>NUCLEOTIDE SEQUENCE [LARGE SCALE GENOMIC DNA]</scope>
    <source>
        <strain evidence="2 3">BCM23-1</strain>
    </source>
</reference>
<feature type="compositionally biased region" description="Basic and acidic residues" evidence="1">
    <location>
        <begin position="155"/>
        <end position="167"/>
    </location>
</feature>
<comment type="caution">
    <text evidence="2">The sequence shown here is derived from an EMBL/GenBank/DDBJ whole genome shotgun (WGS) entry which is preliminary data.</text>
</comment>
<gene>
    <name evidence="2" type="ORF">GMB86_05005</name>
</gene>
<dbReference type="EMBL" id="WNHB01000006">
    <property type="protein sequence ID" value="MTT31377.1"/>
    <property type="molecule type" value="Genomic_DNA"/>
</dbReference>
<dbReference type="GO" id="GO:0043571">
    <property type="term" value="P:maintenance of CRISPR repeat elements"/>
    <property type="evidence" value="ECO:0007669"/>
    <property type="project" value="InterPro"/>
</dbReference>
<dbReference type="AlphaFoldDB" id="A0A6N8CQD2"/>
<dbReference type="InterPro" id="IPR006482">
    <property type="entry name" value="Cas7_Csh2/Csh2"/>
</dbReference>
<evidence type="ECO:0000256" key="1">
    <source>
        <dbReference type="SAM" id="MobiDB-lite"/>
    </source>
</evidence>
<sequence length="316" mass="36084">MKFNQRVYGIIGVASYMANWNADFTGRPKSTSSGHVFGSDKALKYAIKHYWEQNEEKVLYIKSYTIGKSSKKFIPRDLTERYQYIFNEEVKKKDESEKVLSNLFSAIDVLNFGATFAVEGQNIGLTGIVQIGQGINRLEDSKTEIQDILSPFRNSKKETPESSEQKDAASIGKKVVSNEAHYFYPFSVNPNHYDQYIGLVDGFEGYTEEAYHKFKDAALVAATALNTNSKSGCSNEFSLFITCKEGSHLYLPQLDNYIDYQKMDNKNVIDLEKLDALIKPFTEQIEQVEVFYDPYHVEVVNAENFMLKNIFTKELV</sequence>
<feature type="region of interest" description="Disordered" evidence="1">
    <location>
        <begin position="150"/>
        <end position="170"/>
    </location>
</feature>
<proteinExistence type="predicted"/>
<accession>A0A6N8CQD2</accession>
<keyword evidence="3" id="KW-1185">Reference proteome</keyword>
<evidence type="ECO:0000313" key="3">
    <source>
        <dbReference type="Proteomes" id="UP000440978"/>
    </source>
</evidence>
<dbReference type="OrthoDB" id="834695at2"/>
<dbReference type="Proteomes" id="UP000440978">
    <property type="component" value="Unassembled WGS sequence"/>
</dbReference>